<organism evidence="2 3">
    <name type="scientific">Amycolatopsis thermophila</name>
    <dbReference type="NCBI Taxonomy" id="206084"/>
    <lineage>
        <taxon>Bacteria</taxon>
        <taxon>Bacillati</taxon>
        <taxon>Actinomycetota</taxon>
        <taxon>Actinomycetes</taxon>
        <taxon>Pseudonocardiales</taxon>
        <taxon>Pseudonocardiaceae</taxon>
        <taxon>Amycolatopsis</taxon>
    </lineage>
</organism>
<comment type="caution">
    <text evidence="2">The sequence shown here is derived from an EMBL/GenBank/DDBJ whole genome shotgun (WGS) entry which is preliminary data.</text>
</comment>
<sequence length="216" mass="21602">MRMRAMWPAATPACAGPARAREGQVLEAGTPGSVAGSCLVVLQQTATSRADDLAGRYVAAATRGTRCRGGWTGSTRRARRSARATATPPPRPPSLDDAVRGAIAKGVNSAIPAANEGTDAGNDSPARVTEAITVAASDDLDRLAAFPHYGSVVDLYAPGVDTTPHVAGAAATRTSGAGHPGASPAQVSDALVNAAIPGKISNATAGTPNRLLFAAG</sequence>
<evidence type="ECO:0000256" key="1">
    <source>
        <dbReference type="SAM" id="MobiDB-lite"/>
    </source>
</evidence>
<evidence type="ECO:0008006" key="4">
    <source>
        <dbReference type="Google" id="ProtNLM"/>
    </source>
</evidence>
<dbReference type="Proteomes" id="UP001229651">
    <property type="component" value="Unassembled WGS sequence"/>
</dbReference>
<protein>
    <recommendedName>
        <fullName evidence="4">Subtilase family protein</fullName>
    </recommendedName>
</protein>
<evidence type="ECO:0000313" key="2">
    <source>
        <dbReference type="EMBL" id="MDQ0379682.1"/>
    </source>
</evidence>
<keyword evidence="3" id="KW-1185">Reference proteome</keyword>
<proteinExistence type="predicted"/>
<feature type="region of interest" description="Disordered" evidence="1">
    <location>
        <begin position="68"/>
        <end position="96"/>
    </location>
</feature>
<dbReference type="EMBL" id="JAUSUT010000001">
    <property type="protein sequence ID" value="MDQ0379682.1"/>
    <property type="molecule type" value="Genomic_DNA"/>
</dbReference>
<gene>
    <name evidence="2" type="ORF">FB470_003676</name>
</gene>
<dbReference type="Gene3D" id="3.40.50.200">
    <property type="entry name" value="Peptidase S8/S53 domain"/>
    <property type="match status" value="1"/>
</dbReference>
<evidence type="ECO:0000313" key="3">
    <source>
        <dbReference type="Proteomes" id="UP001229651"/>
    </source>
</evidence>
<reference evidence="2 3" key="1">
    <citation type="submission" date="2023-07" db="EMBL/GenBank/DDBJ databases">
        <title>Sequencing the genomes of 1000 actinobacteria strains.</title>
        <authorList>
            <person name="Klenk H.-P."/>
        </authorList>
    </citation>
    <scope>NUCLEOTIDE SEQUENCE [LARGE SCALE GENOMIC DNA]</scope>
    <source>
        <strain evidence="2 3">DSM 45805</strain>
    </source>
</reference>
<dbReference type="RefSeq" id="WP_370876495.1">
    <property type="nucleotide sequence ID" value="NZ_JAUSUT010000001.1"/>
</dbReference>
<accession>A0ABU0EWJ9</accession>
<dbReference type="SUPFAM" id="SSF52743">
    <property type="entry name" value="Subtilisin-like"/>
    <property type="match status" value="1"/>
</dbReference>
<dbReference type="InterPro" id="IPR036852">
    <property type="entry name" value="Peptidase_S8/S53_dom_sf"/>
</dbReference>
<name>A0ABU0EWJ9_9PSEU</name>